<evidence type="ECO:0000313" key="3">
    <source>
        <dbReference type="Proteomes" id="UP000010077"/>
    </source>
</evidence>
<dbReference type="KEGG" id="thal:A1OE_273"/>
<feature type="transmembrane region" description="Helical" evidence="1">
    <location>
        <begin position="13"/>
        <end position="36"/>
    </location>
</feature>
<proteinExistence type="predicted"/>
<dbReference type="HOGENOM" id="CLU_3181429_0_0_5"/>
<protein>
    <submittedName>
        <fullName evidence="2">Uncharacterized protein</fullName>
    </submittedName>
</protein>
<accession>K7Z3D8</accession>
<evidence type="ECO:0000256" key="1">
    <source>
        <dbReference type="SAM" id="Phobius"/>
    </source>
</evidence>
<keyword evidence="1" id="KW-0472">Membrane</keyword>
<organism evidence="2 3">
    <name type="scientific">Candidatus Endolissoclinum faulkneri L2</name>
    <dbReference type="NCBI Taxonomy" id="1193729"/>
    <lineage>
        <taxon>Bacteria</taxon>
        <taxon>Pseudomonadati</taxon>
        <taxon>Pseudomonadota</taxon>
        <taxon>Alphaproteobacteria</taxon>
        <taxon>Rhodospirillales</taxon>
        <taxon>Rhodospirillaceae</taxon>
        <taxon>Candidatus Endolissoclinum</taxon>
    </lineage>
</organism>
<sequence>MINLYKFICILRAIIWVYNNPLCLFYYTITIEIIFLRLQCKKLTYS</sequence>
<reference evidence="2 3" key="1">
    <citation type="journal article" date="2012" name="Proc. Natl. Acad. Sci. U.S.A.">
        <title>Genome streamlining and chemical defense in a coral reef symbiosis.</title>
        <authorList>
            <person name="Kwan J.C."/>
            <person name="Donia M.S."/>
            <person name="Han A.W."/>
            <person name="Hirose E."/>
            <person name="Haygood M.G."/>
            <person name="Schmidt E.W."/>
        </authorList>
    </citation>
    <scope>NUCLEOTIDE SEQUENCE [LARGE SCALE GENOMIC DNA]</scope>
    <source>
        <strain evidence="2 3">L2</strain>
    </source>
</reference>
<name>K7Z3D8_9PROT</name>
<dbReference type="EMBL" id="CP003539">
    <property type="protein sequence ID" value="AFX98473.1"/>
    <property type="molecule type" value="Genomic_DNA"/>
</dbReference>
<dbReference type="AlphaFoldDB" id="K7Z3D8"/>
<dbReference type="Proteomes" id="UP000010077">
    <property type="component" value="Chromosome"/>
</dbReference>
<gene>
    <name evidence="2" type="ORF">A1OE_273</name>
</gene>
<keyword evidence="3" id="KW-1185">Reference proteome</keyword>
<keyword evidence="1" id="KW-1133">Transmembrane helix</keyword>
<evidence type="ECO:0000313" key="2">
    <source>
        <dbReference type="EMBL" id="AFX98473.1"/>
    </source>
</evidence>
<keyword evidence="1" id="KW-0812">Transmembrane</keyword>